<accession>A0A016SUN7</accession>
<keyword evidence="2" id="KW-1185">Reference proteome</keyword>
<dbReference type="EMBL" id="JARK01001511">
    <property type="protein sequence ID" value="EYB94081.1"/>
    <property type="molecule type" value="Genomic_DNA"/>
</dbReference>
<gene>
    <name evidence="1" type="primary">Acey_s0175.g482</name>
    <name evidence="1" type="ORF">Y032_0175g482</name>
</gene>
<protein>
    <submittedName>
        <fullName evidence="1">Uncharacterized protein</fullName>
    </submittedName>
</protein>
<dbReference type="AlphaFoldDB" id="A0A016SUN7"/>
<dbReference type="Proteomes" id="UP000024635">
    <property type="component" value="Unassembled WGS sequence"/>
</dbReference>
<sequence length="121" mass="14228">MAIVRFFLELRSHTQLWMVYHLFRICGRCLSSNRKSGCKEIPAAHSSHLFLSYSSYHLHTLKDLLTSKHIFESKCLEANYRYCNEEKICELPGTLYMIGVGCGEKYIDETNRPLRKRLDEH</sequence>
<comment type="caution">
    <text evidence="1">The sequence shown here is derived from an EMBL/GenBank/DDBJ whole genome shotgun (WGS) entry which is preliminary data.</text>
</comment>
<proteinExistence type="predicted"/>
<evidence type="ECO:0000313" key="2">
    <source>
        <dbReference type="Proteomes" id="UP000024635"/>
    </source>
</evidence>
<name>A0A016SUN7_9BILA</name>
<evidence type="ECO:0000313" key="1">
    <source>
        <dbReference type="EMBL" id="EYB94081.1"/>
    </source>
</evidence>
<organism evidence="1 2">
    <name type="scientific">Ancylostoma ceylanicum</name>
    <dbReference type="NCBI Taxonomy" id="53326"/>
    <lineage>
        <taxon>Eukaryota</taxon>
        <taxon>Metazoa</taxon>
        <taxon>Ecdysozoa</taxon>
        <taxon>Nematoda</taxon>
        <taxon>Chromadorea</taxon>
        <taxon>Rhabditida</taxon>
        <taxon>Rhabditina</taxon>
        <taxon>Rhabditomorpha</taxon>
        <taxon>Strongyloidea</taxon>
        <taxon>Ancylostomatidae</taxon>
        <taxon>Ancylostomatinae</taxon>
        <taxon>Ancylostoma</taxon>
    </lineage>
</organism>
<reference evidence="2" key="1">
    <citation type="journal article" date="2015" name="Nat. Genet.">
        <title>The genome and transcriptome of the zoonotic hookworm Ancylostoma ceylanicum identify infection-specific gene families.</title>
        <authorList>
            <person name="Schwarz E.M."/>
            <person name="Hu Y."/>
            <person name="Antoshechkin I."/>
            <person name="Miller M.M."/>
            <person name="Sternberg P.W."/>
            <person name="Aroian R.V."/>
        </authorList>
    </citation>
    <scope>NUCLEOTIDE SEQUENCE</scope>
    <source>
        <strain evidence="2">HY135</strain>
    </source>
</reference>